<dbReference type="Gene3D" id="3.40.50.1220">
    <property type="entry name" value="TPP-binding domain"/>
    <property type="match status" value="1"/>
</dbReference>
<dbReference type="InterPro" id="IPR012000">
    <property type="entry name" value="Thiamin_PyroP_enz_cen_dom"/>
</dbReference>
<evidence type="ECO:0000259" key="4">
    <source>
        <dbReference type="Pfam" id="PF00205"/>
    </source>
</evidence>
<gene>
    <name evidence="7" type="ORF">JF888_04955</name>
</gene>
<dbReference type="GO" id="GO:0003984">
    <property type="term" value="F:acetolactate synthase activity"/>
    <property type="evidence" value="ECO:0007669"/>
    <property type="project" value="TreeGrafter"/>
</dbReference>
<sequence>MNTARAVGQTLVRLGVEEFFGVIGSGNLVATNAMVAAGARFYNARHEGGAITMADAYSRVTGRVGLCTVHHGPGLTNAMTGLTEAVKSRTPLLLVTSDVGARALLSNFRIDQAQLVLAVGAVVARLLSPETAVVDTVRAYRRALAERIPVVLMMPLDVQQADCPEPPAELPPLVALPPSLPDQTALKAAAALLAEARRPLIIAGRGAVLAGAGDGLEHLAEQIGALLATSAPAKDYFQNNRWSLGISGGFSSDLAAELIAHADVVLSAGASLNMWTTRQGSLLSRQAKVIAIDSDARALGHHHRVDLALVGDARATGCGLSAQLPDRAVPGWRSDELGARIAGGSWLKQPYQDESTPERIDPRTLSLGVGELLPREVNVATDGGHFCGNAALYWTVPEPAAFAFTQNFQVVGIGLATGIGAAIGRPDRLTVTALGDGGALMGISELETVSRFRLGMLIVVFNDAAFGAEVHHFQPLGEDLSLVRFEDTDFARLARAAGLDAVTVRRREDLAQVREWLAGSLDRSLLVDAKVVPTVVAPWLEEAFKVH</sequence>
<evidence type="ECO:0000313" key="8">
    <source>
        <dbReference type="Proteomes" id="UP000620075"/>
    </source>
</evidence>
<dbReference type="InterPro" id="IPR045229">
    <property type="entry name" value="TPP_enz"/>
</dbReference>
<dbReference type="Gene3D" id="3.40.50.970">
    <property type="match status" value="2"/>
</dbReference>
<dbReference type="InterPro" id="IPR029035">
    <property type="entry name" value="DHS-like_NAD/FAD-binding_dom"/>
</dbReference>
<reference evidence="7 8" key="1">
    <citation type="submission" date="2020-10" db="EMBL/GenBank/DDBJ databases">
        <title>Ca. Dormibacterota MAGs.</title>
        <authorList>
            <person name="Montgomery K."/>
        </authorList>
    </citation>
    <scope>NUCLEOTIDE SEQUENCE [LARGE SCALE GENOMIC DNA]</scope>
    <source>
        <strain evidence="7">SC8811_S16_3</strain>
    </source>
</reference>
<dbReference type="GO" id="GO:0000287">
    <property type="term" value="F:magnesium ion binding"/>
    <property type="evidence" value="ECO:0007669"/>
    <property type="project" value="InterPro"/>
</dbReference>
<evidence type="ECO:0000259" key="6">
    <source>
        <dbReference type="Pfam" id="PF02776"/>
    </source>
</evidence>
<feature type="domain" description="Thiamine pyrophosphate enzyme central" evidence="4">
    <location>
        <begin position="186"/>
        <end position="316"/>
    </location>
</feature>
<dbReference type="Proteomes" id="UP000620075">
    <property type="component" value="Unassembled WGS sequence"/>
</dbReference>
<dbReference type="PANTHER" id="PTHR18968">
    <property type="entry name" value="THIAMINE PYROPHOSPHATE ENZYMES"/>
    <property type="match status" value="1"/>
</dbReference>
<protein>
    <submittedName>
        <fullName evidence="7">Thiamine pyrophosphate-binding protein</fullName>
    </submittedName>
</protein>
<dbReference type="Pfam" id="PF02775">
    <property type="entry name" value="TPP_enzyme_C"/>
    <property type="match status" value="1"/>
</dbReference>
<dbReference type="InterPro" id="IPR012001">
    <property type="entry name" value="Thiamin_PyroP_enz_TPP-bd_dom"/>
</dbReference>
<dbReference type="RefSeq" id="WP_338177103.1">
    <property type="nucleotide sequence ID" value="NZ_JAEKNQ010000020.1"/>
</dbReference>
<evidence type="ECO:0000256" key="2">
    <source>
        <dbReference type="ARBA" id="ARBA00023052"/>
    </source>
</evidence>
<evidence type="ECO:0000259" key="5">
    <source>
        <dbReference type="Pfam" id="PF02775"/>
    </source>
</evidence>
<evidence type="ECO:0000256" key="1">
    <source>
        <dbReference type="ARBA" id="ARBA00007812"/>
    </source>
</evidence>
<dbReference type="PANTHER" id="PTHR18968:SF13">
    <property type="entry name" value="ACETOLACTATE SYNTHASE CATALYTIC SUBUNIT, MITOCHONDRIAL"/>
    <property type="match status" value="1"/>
</dbReference>
<dbReference type="GO" id="GO:0005948">
    <property type="term" value="C:acetolactate synthase complex"/>
    <property type="evidence" value="ECO:0007669"/>
    <property type="project" value="TreeGrafter"/>
</dbReference>
<keyword evidence="2 3" id="KW-0786">Thiamine pyrophosphate</keyword>
<name>A0A934KD03_9BACT</name>
<dbReference type="InterPro" id="IPR029061">
    <property type="entry name" value="THDP-binding"/>
</dbReference>
<dbReference type="SUPFAM" id="SSF52518">
    <property type="entry name" value="Thiamin diphosphate-binding fold (THDP-binding)"/>
    <property type="match status" value="2"/>
</dbReference>
<evidence type="ECO:0000313" key="7">
    <source>
        <dbReference type="EMBL" id="MBJ7602530.1"/>
    </source>
</evidence>
<dbReference type="Pfam" id="PF00205">
    <property type="entry name" value="TPP_enzyme_M"/>
    <property type="match status" value="1"/>
</dbReference>
<dbReference type="CDD" id="cd00568">
    <property type="entry name" value="TPP_enzymes"/>
    <property type="match status" value="1"/>
</dbReference>
<dbReference type="AlphaFoldDB" id="A0A934KD03"/>
<dbReference type="EMBL" id="JAEKNQ010000020">
    <property type="protein sequence ID" value="MBJ7602530.1"/>
    <property type="molecule type" value="Genomic_DNA"/>
</dbReference>
<feature type="domain" description="Thiamine pyrophosphate enzyme N-terminal TPP-binding" evidence="6">
    <location>
        <begin position="1"/>
        <end position="104"/>
    </location>
</feature>
<dbReference type="Pfam" id="PF02776">
    <property type="entry name" value="TPP_enzyme_N"/>
    <property type="match status" value="1"/>
</dbReference>
<dbReference type="GO" id="GO:0050660">
    <property type="term" value="F:flavin adenine dinucleotide binding"/>
    <property type="evidence" value="ECO:0007669"/>
    <property type="project" value="TreeGrafter"/>
</dbReference>
<dbReference type="InterPro" id="IPR011766">
    <property type="entry name" value="TPP_enzyme_TPP-bd"/>
</dbReference>
<organism evidence="7 8">
    <name type="scientific">Candidatus Dormiibacter inghamiae</name>
    <dbReference type="NCBI Taxonomy" id="3127013"/>
    <lineage>
        <taxon>Bacteria</taxon>
        <taxon>Bacillati</taxon>
        <taxon>Candidatus Dormiibacterota</taxon>
        <taxon>Candidatus Dormibacteria</taxon>
        <taxon>Candidatus Dormibacterales</taxon>
        <taxon>Candidatus Dormibacteraceae</taxon>
        <taxon>Candidatus Dormiibacter</taxon>
    </lineage>
</organism>
<dbReference type="GO" id="GO:0009099">
    <property type="term" value="P:L-valine biosynthetic process"/>
    <property type="evidence" value="ECO:0007669"/>
    <property type="project" value="TreeGrafter"/>
</dbReference>
<proteinExistence type="inferred from homology"/>
<dbReference type="GO" id="GO:0009097">
    <property type="term" value="P:isoleucine biosynthetic process"/>
    <property type="evidence" value="ECO:0007669"/>
    <property type="project" value="TreeGrafter"/>
</dbReference>
<dbReference type="CDD" id="cd07035">
    <property type="entry name" value="TPP_PYR_POX_like"/>
    <property type="match status" value="1"/>
</dbReference>
<accession>A0A934KD03</accession>
<evidence type="ECO:0000256" key="3">
    <source>
        <dbReference type="RuleBase" id="RU362132"/>
    </source>
</evidence>
<comment type="similarity">
    <text evidence="1 3">Belongs to the TPP enzyme family.</text>
</comment>
<dbReference type="SUPFAM" id="SSF52467">
    <property type="entry name" value="DHS-like NAD/FAD-binding domain"/>
    <property type="match status" value="1"/>
</dbReference>
<comment type="caution">
    <text evidence="7">The sequence shown here is derived from an EMBL/GenBank/DDBJ whole genome shotgun (WGS) entry which is preliminary data.</text>
</comment>
<dbReference type="GO" id="GO:0030976">
    <property type="term" value="F:thiamine pyrophosphate binding"/>
    <property type="evidence" value="ECO:0007669"/>
    <property type="project" value="InterPro"/>
</dbReference>
<feature type="domain" description="Thiamine pyrophosphate enzyme TPP-binding" evidence="5">
    <location>
        <begin position="382"/>
        <end position="516"/>
    </location>
</feature>